<dbReference type="Proteomes" id="UP000005496">
    <property type="component" value="Unassembled WGS sequence"/>
</dbReference>
<keyword evidence="4" id="KW-0520">NAD</keyword>
<dbReference type="FunFam" id="1.20.1090.10:FF:000001">
    <property type="entry name" value="Aldehyde-alcohol dehydrogenase"/>
    <property type="match status" value="1"/>
</dbReference>
<keyword evidence="8" id="KW-1185">Reference proteome</keyword>
<evidence type="ECO:0000256" key="3">
    <source>
        <dbReference type="ARBA" id="ARBA00023002"/>
    </source>
</evidence>
<dbReference type="Gene3D" id="3.40.50.1970">
    <property type="match status" value="1"/>
</dbReference>
<evidence type="ECO:0000256" key="4">
    <source>
        <dbReference type="ARBA" id="ARBA00023027"/>
    </source>
</evidence>
<dbReference type="AlphaFoldDB" id="D6SUS5"/>
<name>D6SUS5_9BACT</name>
<evidence type="ECO:0000313" key="8">
    <source>
        <dbReference type="Proteomes" id="UP000005496"/>
    </source>
</evidence>
<dbReference type="InterPro" id="IPR001670">
    <property type="entry name" value="ADH_Fe/GldA"/>
</dbReference>
<dbReference type="CDD" id="cd08188">
    <property type="entry name" value="PDDH"/>
    <property type="match status" value="1"/>
</dbReference>
<sequence>MADFLCPAVNFIGRGTVSEIGSRAKMFGTKALMVCDPDLVKIAGGPVDTVKASLESFGIKFAVFDGFEPNPKDTNIADGLKVYNSESCDMIVTVGGGSTHDCGKGIGIAATHEGDLFDNYAGIETLNNELPPVLSVNTTAGTGSEVTRHCVITNTAKKVKFVIVSWRNLPKVSINDPDLMVGKPPALTAATGMDALTHAVECYVTKDPNENADALALHSIKLIGKYLRRAVANGQDMQAREGMAYASLQAGMAFNNAGLGYVHAMAHQLGGLLDLPHGIANAVLLPHVERYNLMVNPEKFAEIAAALGENTCGLGQIEAAEKAIDAIQRLSRDVGIPQGLSELGVKESDIEPMARQAMQDGNAGTNPRVGTVEDIIQLFKNAM</sequence>
<dbReference type="GO" id="GO:0046872">
    <property type="term" value="F:metal ion binding"/>
    <property type="evidence" value="ECO:0007669"/>
    <property type="project" value="InterPro"/>
</dbReference>
<proteinExistence type="inferred from homology"/>
<dbReference type="OrthoDB" id="9778433at2"/>
<keyword evidence="3" id="KW-0560">Oxidoreductase</keyword>
<evidence type="ECO:0000259" key="5">
    <source>
        <dbReference type="Pfam" id="PF00465"/>
    </source>
</evidence>
<comment type="similarity">
    <text evidence="2">Belongs to the iron-containing alcohol dehydrogenase family.</text>
</comment>
<dbReference type="Gene3D" id="1.20.1090.10">
    <property type="entry name" value="Dehydroquinate synthase-like - alpha domain"/>
    <property type="match status" value="1"/>
</dbReference>
<dbReference type="PROSITE" id="PS00060">
    <property type="entry name" value="ADH_IRON_2"/>
    <property type="match status" value="1"/>
</dbReference>
<protein>
    <submittedName>
        <fullName evidence="7">Iron-containing alcohol dehydrogenase</fullName>
    </submittedName>
</protein>
<dbReference type="PANTHER" id="PTHR11496:SF102">
    <property type="entry name" value="ALCOHOL DEHYDROGENASE 4"/>
    <property type="match status" value="1"/>
</dbReference>
<evidence type="ECO:0000256" key="1">
    <source>
        <dbReference type="ARBA" id="ARBA00001962"/>
    </source>
</evidence>
<dbReference type="GO" id="GO:0004022">
    <property type="term" value="F:alcohol dehydrogenase (NAD+) activity"/>
    <property type="evidence" value="ECO:0007669"/>
    <property type="project" value="TreeGrafter"/>
</dbReference>
<feature type="domain" description="Fe-containing alcohol dehydrogenase-like C-terminal" evidence="6">
    <location>
        <begin position="188"/>
        <end position="383"/>
    </location>
</feature>
<comment type="caution">
    <text evidence="7">The sequence shown here is derived from an EMBL/GenBank/DDBJ whole genome shotgun (WGS) entry which is preliminary data.</text>
</comment>
<evidence type="ECO:0000259" key="6">
    <source>
        <dbReference type="Pfam" id="PF25137"/>
    </source>
</evidence>
<feature type="domain" description="Alcohol dehydrogenase iron-type/glycerol dehydrogenase GldA" evidence="5">
    <location>
        <begin position="10"/>
        <end position="177"/>
    </location>
</feature>
<dbReference type="EMBL" id="ACJN02000004">
    <property type="protein sequence ID" value="EFI33055.1"/>
    <property type="molecule type" value="Genomic_DNA"/>
</dbReference>
<gene>
    <name evidence="7" type="ORF">Dthio_PD0369</name>
</gene>
<dbReference type="FunFam" id="3.40.50.1970:FF:000003">
    <property type="entry name" value="Alcohol dehydrogenase, iron-containing"/>
    <property type="match status" value="1"/>
</dbReference>
<dbReference type="InterPro" id="IPR056798">
    <property type="entry name" value="ADH_Fe_C"/>
</dbReference>
<organism evidence="7 8">
    <name type="scientific">Desulfonatronospira thiodismutans ASO3-1</name>
    <dbReference type="NCBI Taxonomy" id="555779"/>
    <lineage>
        <taxon>Bacteria</taxon>
        <taxon>Pseudomonadati</taxon>
        <taxon>Thermodesulfobacteriota</taxon>
        <taxon>Desulfovibrionia</taxon>
        <taxon>Desulfovibrionales</taxon>
        <taxon>Desulfonatronovibrionaceae</taxon>
        <taxon>Desulfonatronospira</taxon>
    </lineage>
</organism>
<dbReference type="Pfam" id="PF25137">
    <property type="entry name" value="ADH_Fe_C"/>
    <property type="match status" value="1"/>
</dbReference>
<dbReference type="PANTHER" id="PTHR11496">
    <property type="entry name" value="ALCOHOL DEHYDROGENASE"/>
    <property type="match status" value="1"/>
</dbReference>
<accession>D6SUS5</accession>
<dbReference type="SUPFAM" id="SSF56796">
    <property type="entry name" value="Dehydroquinate synthase-like"/>
    <property type="match status" value="1"/>
</dbReference>
<dbReference type="eggNOG" id="COG1454">
    <property type="taxonomic scope" value="Bacteria"/>
</dbReference>
<comment type="cofactor">
    <cofactor evidence="1">
        <name>Fe cation</name>
        <dbReference type="ChEBI" id="CHEBI:24875"/>
    </cofactor>
</comment>
<dbReference type="InterPro" id="IPR018211">
    <property type="entry name" value="ADH_Fe_CS"/>
</dbReference>
<dbReference type="Pfam" id="PF00465">
    <property type="entry name" value="Fe-ADH"/>
    <property type="match status" value="1"/>
</dbReference>
<reference evidence="7" key="1">
    <citation type="submission" date="2010-05" db="EMBL/GenBank/DDBJ databases">
        <title>The draft genome of Desulfonatronospira thiodismutans ASO3-1.</title>
        <authorList>
            <consortium name="US DOE Joint Genome Institute (JGI-PGF)"/>
            <person name="Lucas S."/>
            <person name="Copeland A."/>
            <person name="Lapidus A."/>
            <person name="Cheng J.-F."/>
            <person name="Bruce D."/>
            <person name="Goodwin L."/>
            <person name="Pitluck S."/>
            <person name="Chertkov O."/>
            <person name="Brettin T."/>
            <person name="Detter J.C."/>
            <person name="Han C."/>
            <person name="Land M.L."/>
            <person name="Hauser L."/>
            <person name="Kyrpides N."/>
            <person name="Mikhailova N."/>
            <person name="Muyzer G."/>
            <person name="Woyke T."/>
        </authorList>
    </citation>
    <scope>NUCLEOTIDE SEQUENCE [LARGE SCALE GENOMIC DNA]</scope>
    <source>
        <strain evidence="7">ASO3-1</strain>
    </source>
</reference>
<evidence type="ECO:0000313" key="7">
    <source>
        <dbReference type="EMBL" id="EFI33055.1"/>
    </source>
</evidence>
<dbReference type="PROSITE" id="PS00913">
    <property type="entry name" value="ADH_IRON_1"/>
    <property type="match status" value="1"/>
</dbReference>
<dbReference type="InterPro" id="IPR039697">
    <property type="entry name" value="Alcohol_dehydrogenase_Fe"/>
</dbReference>
<evidence type="ECO:0000256" key="2">
    <source>
        <dbReference type="ARBA" id="ARBA00007358"/>
    </source>
</evidence>
<dbReference type="RefSeq" id="WP_008871748.1">
    <property type="nucleotide sequence ID" value="NZ_ACJN02000004.1"/>
</dbReference>